<name>A0A7W7SDH2_9ACTN</name>
<dbReference type="EMBL" id="JACHJR010000001">
    <property type="protein sequence ID" value="MBB4948454.1"/>
    <property type="molecule type" value="Genomic_DNA"/>
</dbReference>
<dbReference type="RefSeq" id="WP_184918097.1">
    <property type="nucleotide sequence ID" value="NZ_JACHJR010000001.1"/>
</dbReference>
<evidence type="ECO:0000313" key="1">
    <source>
        <dbReference type="EMBL" id="MBB4948454.1"/>
    </source>
</evidence>
<comment type="caution">
    <text evidence="1">The sequence shown here is derived from an EMBL/GenBank/DDBJ whole genome shotgun (WGS) entry which is preliminary data.</text>
</comment>
<evidence type="ECO:0000313" key="2">
    <source>
        <dbReference type="Proteomes" id="UP000573327"/>
    </source>
</evidence>
<dbReference type="AlphaFoldDB" id="A0A7W7SDH2"/>
<reference evidence="1 2" key="1">
    <citation type="submission" date="2020-08" db="EMBL/GenBank/DDBJ databases">
        <title>Sequencing the genomes of 1000 actinobacteria strains.</title>
        <authorList>
            <person name="Klenk H.-P."/>
        </authorList>
    </citation>
    <scope>NUCLEOTIDE SEQUENCE [LARGE SCALE GENOMIC DNA]</scope>
    <source>
        <strain evidence="1 2">DSM 44786</strain>
    </source>
</reference>
<sequence>MTIWFEQRVIGAYRTALLHDRGAATAECRGQLRLERHLMDCLLECVTDLGPLGGGAFGLRSATAGPACLHLVVEPSLLGHLLHRLCPAVLTAGSDERLAGVPGLRLTEDRPDRVELRHRDGHGRLVLHPDRAGRLARCDWDDDFAAVYTSGDGRCSCLASAPHHDHHRLRHAPELHPAEWRALRRPGDSADDAIASRELRRAARQLPGVPNAHRPQAN</sequence>
<dbReference type="Proteomes" id="UP000573327">
    <property type="component" value="Unassembled WGS sequence"/>
</dbReference>
<organism evidence="1 2">
    <name type="scientific">Kitasatospora gansuensis</name>
    <dbReference type="NCBI Taxonomy" id="258050"/>
    <lineage>
        <taxon>Bacteria</taxon>
        <taxon>Bacillati</taxon>
        <taxon>Actinomycetota</taxon>
        <taxon>Actinomycetes</taxon>
        <taxon>Kitasatosporales</taxon>
        <taxon>Streptomycetaceae</taxon>
        <taxon>Kitasatospora</taxon>
    </lineage>
</organism>
<protein>
    <submittedName>
        <fullName evidence="1">Uncharacterized protein</fullName>
    </submittedName>
</protein>
<accession>A0A7W7SDH2</accession>
<proteinExistence type="predicted"/>
<keyword evidence="2" id="KW-1185">Reference proteome</keyword>
<gene>
    <name evidence="1" type="ORF">F4556_003989</name>
</gene>